<accession>A0ABX7I9F2</accession>
<organism evidence="1 2">
    <name type="scientific">Dyadobacter sandarakinus</name>
    <dbReference type="NCBI Taxonomy" id="2747268"/>
    <lineage>
        <taxon>Bacteria</taxon>
        <taxon>Pseudomonadati</taxon>
        <taxon>Bacteroidota</taxon>
        <taxon>Cytophagia</taxon>
        <taxon>Cytophagales</taxon>
        <taxon>Spirosomataceae</taxon>
        <taxon>Dyadobacter</taxon>
    </lineage>
</organism>
<proteinExistence type="predicted"/>
<evidence type="ECO:0008006" key="3">
    <source>
        <dbReference type="Google" id="ProtNLM"/>
    </source>
</evidence>
<evidence type="ECO:0000313" key="2">
    <source>
        <dbReference type="Proteomes" id="UP000612680"/>
    </source>
</evidence>
<protein>
    <recommendedName>
        <fullName evidence="3">Addiction module component</fullName>
    </recommendedName>
</protein>
<keyword evidence="2" id="KW-1185">Reference proteome</keyword>
<dbReference type="Proteomes" id="UP000612680">
    <property type="component" value="Chromosome"/>
</dbReference>
<evidence type="ECO:0000313" key="1">
    <source>
        <dbReference type="EMBL" id="QRR02746.1"/>
    </source>
</evidence>
<reference evidence="1 2" key="1">
    <citation type="submission" date="2020-06" db="EMBL/GenBank/DDBJ databases">
        <title>Dyadobacter sandarakinus sp. nov., isolated from the soil of the Arctic Yellow River Station.</title>
        <authorList>
            <person name="Zhang Y."/>
            <person name="Peng F."/>
        </authorList>
    </citation>
    <scope>NUCLEOTIDE SEQUENCE [LARGE SCALE GENOMIC DNA]</scope>
    <source>
        <strain evidence="1 2">Q3-56</strain>
    </source>
</reference>
<sequence length="80" mass="9170">MSTLELRTEVLRLVNEVDADRIEDLLSSIRAFVAEEQGHDLQTDTPEIRAALNESLRQVSKGELFSNKDVIKESREWLSK</sequence>
<dbReference type="RefSeq" id="WP_204658000.1">
    <property type="nucleotide sequence ID" value="NZ_CP056775.1"/>
</dbReference>
<dbReference type="EMBL" id="CP056775">
    <property type="protein sequence ID" value="QRR02746.1"/>
    <property type="molecule type" value="Genomic_DNA"/>
</dbReference>
<name>A0ABX7I9F2_9BACT</name>
<gene>
    <name evidence="1" type="ORF">HWI92_18405</name>
</gene>